<feature type="transmembrane region" description="Helical" evidence="2">
    <location>
        <begin position="447"/>
        <end position="467"/>
    </location>
</feature>
<organism evidence="3 4">
    <name type="scientific">Lepidopterella palustris CBS 459.81</name>
    <dbReference type="NCBI Taxonomy" id="1314670"/>
    <lineage>
        <taxon>Eukaryota</taxon>
        <taxon>Fungi</taxon>
        <taxon>Dikarya</taxon>
        <taxon>Ascomycota</taxon>
        <taxon>Pezizomycotina</taxon>
        <taxon>Dothideomycetes</taxon>
        <taxon>Pleosporomycetidae</taxon>
        <taxon>Mytilinidiales</taxon>
        <taxon>Argynnaceae</taxon>
        <taxon>Lepidopterella</taxon>
    </lineage>
</organism>
<dbReference type="OrthoDB" id="5392263at2759"/>
<sequence length="756" mass="84138">MATPNSRTQGHEMGHFSVQSSPPNVVLLSNPFSKPARDFMNRFASIILFLGTIYPVNAALDMGRCCQIRARGLLKELDDKPWTVCGIGKAISDPLTDTNMLVNATRSWALEFCPGYQLSSLDEWLEPLAQWLVPYLTLLLLCPIGENAEEGERKDPRSKWRKILDWMTLNLCKVIPDNDGVKDVEKDNFADKVREWIILLGDPATALWGAFSQLSMDFWVARRLWRIEGLPEVHYSVHGHEKEMLGLAIMASQTPMDRGNAEILTNEFIIKALKAIPEAARSARRLGDEVPRSITDLQNALVAAEETGGQNLFQTTEQSRSFAKAIGTSFVPAQTIRDCLTSLKNTLGTWAAPDTTGSIAGSLQSAIDGVLEDSNPHIDQPFHFSESDFTKKLDAGIRTILDARINFLNGIVLPVVFHFVTTAWGFYKAYQKLGDNDTSHNLAYGALYSWLIILVVVGNSFAASVNVKVVKATIKQFTLKGIRVPLRRRYTNALEWKYWLTDVGVPTGLTSRAETTTVDGKTINATFGWRFYAKYLFGLAIGWACIAFFGSCAIVISYTTPTVGWGCRSFNHLLYIIFSLLAAWAQVLRYFVESKYDTRVGANSRKTSFLGIITRWLYGLIVSINAFILVGGTIFHFCGLYRSYYCDAIFGPSDAVVQLASHTSLHVHNALAYWYSTGYVAYCVAWIICAIAVVYRKYIQMALHTRFDRNANQTAGDAIASLENNNKRKIMEEGETSKSGVIADEKAVNPGDTIQG</sequence>
<proteinExistence type="predicted"/>
<keyword evidence="2" id="KW-0472">Membrane</keyword>
<keyword evidence="4" id="KW-1185">Reference proteome</keyword>
<dbReference type="AlphaFoldDB" id="A0A8E2J914"/>
<name>A0A8E2J914_9PEZI</name>
<feature type="transmembrane region" description="Helical" evidence="2">
    <location>
        <begin position="672"/>
        <end position="695"/>
    </location>
</feature>
<feature type="transmembrane region" description="Helical" evidence="2">
    <location>
        <begin position="39"/>
        <end position="60"/>
    </location>
</feature>
<evidence type="ECO:0000256" key="1">
    <source>
        <dbReference type="SAM" id="MobiDB-lite"/>
    </source>
</evidence>
<gene>
    <name evidence="3" type="ORF">K432DRAFT_430373</name>
</gene>
<accession>A0A8E2J914</accession>
<feature type="transmembrane region" description="Helical" evidence="2">
    <location>
        <begin position="572"/>
        <end position="592"/>
    </location>
</feature>
<feature type="region of interest" description="Disordered" evidence="1">
    <location>
        <begin position="733"/>
        <end position="756"/>
    </location>
</feature>
<keyword evidence="2" id="KW-0812">Transmembrane</keyword>
<evidence type="ECO:0000313" key="3">
    <source>
        <dbReference type="EMBL" id="OCK73820.1"/>
    </source>
</evidence>
<keyword evidence="2" id="KW-1133">Transmembrane helix</keyword>
<evidence type="ECO:0000313" key="4">
    <source>
        <dbReference type="Proteomes" id="UP000250266"/>
    </source>
</evidence>
<feature type="transmembrane region" description="Helical" evidence="2">
    <location>
        <begin position="613"/>
        <end position="635"/>
    </location>
</feature>
<dbReference type="EMBL" id="KV745645">
    <property type="protein sequence ID" value="OCK73820.1"/>
    <property type="molecule type" value="Genomic_DNA"/>
</dbReference>
<feature type="transmembrane region" description="Helical" evidence="2">
    <location>
        <begin position="535"/>
        <end position="560"/>
    </location>
</feature>
<dbReference type="Proteomes" id="UP000250266">
    <property type="component" value="Unassembled WGS sequence"/>
</dbReference>
<evidence type="ECO:0000256" key="2">
    <source>
        <dbReference type="SAM" id="Phobius"/>
    </source>
</evidence>
<reference evidence="3 4" key="1">
    <citation type="journal article" date="2016" name="Nat. Commun.">
        <title>Ectomycorrhizal ecology is imprinted in the genome of the dominant symbiotic fungus Cenococcum geophilum.</title>
        <authorList>
            <consortium name="DOE Joint Genome Institute"/>
            <person name="Peter M."/>
            <person name="Kohler A."/>
            <person name="Ohm R.A."/>
            <person name="Kuo A."/>
            <person name="Krutzmann J."/>
            <person name="Morin E."/>
            <person name="Arend M."/>
            <person name="Barry K.W."/>
            <person name="Binder M."/>
            <person name="Choi C."/>
            <person name="Clum A."/>
            <person name="Copeland A."/>
            <person name="Grisel N."/>
            <person name="Haridas S."/>
            <person name="Kipfer T."/>
            <person name="LaButti K."/>
            <person name="Lindquist E."/>
            <person name="Lipzen A."/>
            <person name="Maire R."/>
            <person name="Meier B."/>
            <person name="Mihaltcheva S."/>
            <person name="Molinier V."/>
            <person name="Murat C."/>
            <person name="Poggeler S."/>
            <person name="Quandt C.A."/>
            <person name="Sperisen C."/>
            <person name="Tritt A."/>
            <person name="Tisserant E."/>
            <person name="Crous P.W."/>
            <person name="Henrissat B."/>
            <person name="Nehls U."/>
            <person name="Egli S."/>
            <person name="Spatafora J.W."/>
            <person name="Grigoriev I.V."/>
            <person name="Martin F.M."/>
        </authorList>
    </citation>
    <scope>NUCLEOTIDE SEQUENCE [LARGE SCALE GENOMIC DNA]</scope>
    <source>
        <strain evidence="3 4">CBS 459.81</strain>
    </source>
</reference>
<protein>
    <submittedName>
        <fullName evidence="3">Uncharacterized protein</fullName>
    </submittedName>
</protein>
<feature type="transmembrane region" description="Helical" evidence="2">
    <location>
        <begin position="407"/>
        <end position="427"/>
    </location>
</feature>